<evidence type="ECO:0000313" key="12">
    <source>
        <dbReference type="Proteomes" id="UP000515708"/>
    </source>
</evidence>
<gene>
    <name evidence="10" type="primary">fluC</name>
    <name evidence="10" type="synonym">crcB</name>
    <name evidence="11" type="ORF">FVO59_07205</name>
</gene>
<keyword evidence="2 10" id="KW-1003">Cell membrane</keyword>
<proteinExistence type="inferred from homology"/>
<feature type="binding site" evidence="10">
    <location>
        <position position="73"/>
    </location>
    <ligand>
        <name>Na(+)</name>
        <dbReference type="ChEBI" id="CHEBI:29101"/>
        <note>structural</note>
    </ligand>
</feature>
<accession>A0A7D7WH27</accession>
<evidence type="ECO:0000256" key="6">
    <source>
        <dbReference type="ARBA" id="ARBA00023303"/>
    </source>
</evidence>
<protein>
    <recommendedName>
        <fullName evidence="10">Fluoride-specific ion channel FluC</fullName>
    </recommendedName>
</protein>
<evidence type="ECO:0000256" key="10">
    <source>
        <dbReference type="HAMAP-Rule" id="MF_00454"/>
    </source>
</evidence>
<keyword evidence="10" id="KW-0813">Transport</keyword>
<comment type="activity regulation">
    <text evidence="10">Na(+) is not transported, but it plays an essential structural role and its presence is essential for fluoride channel function.</text>
</comment>
<keyword evidence="4 10" id="KW-1133">Transmembrane helix</keyword>
<dbReference type="EMBL" id="CP043732">
    <property type="protein sequence ID" value="QMU97033.1"/>
    <property type="molecule type" value="Genomic_DNA"/>
</dbReference>
<dbReference type="GO" id="GO:0046872">
    <property type="term" value="F:metal ion binding"/>
    <property type="evidence" value="ECO:0007669"/>
    <property type="project" value="UniProtKB-KW"/>
</dbReference>
<dbReference type="GO" id="GO:0062054">
    <property type="term" value="F:fluoride channel activity"/>
    <property type="evidence" value="ECO:0007669"/>
    <property type="project" value="UniProtKB-UniRule"/>
</dbReference>
<evidence type="ECO:0000256" key="4">
    <source>
        <dbReference type="ARBA" id="ARBA00022989"/>
    </source>
</evidence>
<feature type="transmembrane region" description="Helical" evidence="10">
    <location>
        <begin position="44"/>
        <end position="72"/>
    </location>
</feature>
<sequence>MSPLVFLLASACGGLGAATRYLVDIGVARLTGSRFPWGVMVINITGSLLLGVVIGMLPGAALVVGGGFLGGYTTFSTAMIDAISLWRDGEQRAAVFDVVGMLVLSLAAAGAGLALGGALG</sequence>
<keyword evidence="10" id="KW-0406">Ion transport</keyword>
<reference evidence="11 12" key="1">
    <citation type="journal article" date="2020" name="Front. Microbiol.">
        <title>Design of Bacterial Strain-Specific qPCR Assays Using NGS Data and Publicly Available Resources and Its Application to Track Biocontrol Strains.</title>
        <authorList>
            <person name="Hernandez I."/>
            <person name="Sant C."/>
            <person name="Martinez R."/>
            <person name="Fernandez C."/>
        </authorList>
    </citation>
    <scope>NUCLEOTIDE SEQUENCE [LARGE SCALE GENOMIC DNA]</scope>
    <source>
        <strain evidence="11 12">B24</strain>
    </source>
</reference>
<keyword evidence="3 10" id="KW-0812">Transmembrane</keyword>
<evidence type="ECO:0000256" key="9">
    <source>
        <dbReference type="ARBA" id="ARBA00049940"/>
    </source>
</evidence>
<evidence type="ECO:0000313" key="11">
    <source>
        <dbReference type="EMBL" id="QMU97033.1"/>
    </source>
</evidence>
<evidence type="ECO:0000256" key="1">
    <source>
        <dbReference type="ARBA" id="ARBA00004651"/>
    </source>
</evidence>
<keyword evidence="10" id="KW-0479">Metal-binding</keyword>
<organism evidence="11 12">
    <name type="scientific">Microbacterium esteraromaticum</name>
    <dbReference type="NCBI Taxonomy" id="57043"/>
    <lineage>
        <taxon>Bacteria</taxon>
        <taxon>Bacillati</taxon>
        <taxon>Actinomycetota</taxon>
        <taxon>Actinomycetes</taxon>
        <taxon>Micrococcales</taxon>
        <taxon>Microbacteriaceae</taxon>
        <taxon>Microbacterium</taxon>
    </lineage>
</organism>
<keyword evidence="6 10" id="KW-0407">Ion channel</keyword>
<dbReference type="InterPro" id="IPR003691">
    <property type="entry name" value="FluC"/>
</dbReference>
<evidence type="ECO:0000256" key="5">
    <source>
        <dbReference type="ARBA" id="ARBA00023136"/>
    </source>
</evidence>
<dbReference type="RefSeq" id="WP_182256102.1">
    <property type="nucleotide sequence ID" value="NZ_CP043732.1"/>
</dbReference>
<evidence type="ECO:0000256" key="7">
    <source>
        <dbReference type="ARBA" id="ARBA00035120"/>
    </source>
</evidence>
<feature type="binding site" evidence="10">
    <location>
        <position position="70"/>
    </location>
    <ligand>
        <name>Na(+)</name>
        <dbReference type="ChEBI" id="CHEBI:29101"/>
        <note>structural</note>
    </ligand>
</feature>
<comment type="caution">
    <text evidence="10">Lacks conserved residue(s) required for the propagation of feature annotation.</text>
</comment>
<dbReference type="HAMAP" id="MF_00454">
    <property type="entry name" value="FluC"/>
    <property type="match status" value="1"/>
</dbReference>
<keyword evidence="10" id="KW-0915">Sodium</keyword>
<comment type="similarity">
    <text evidence="7 10">Belongs to the fluoride channel Fluc/FEX (TC 1.A.43) family.</text>
</comment>
<dbReference type="AlphaFoldDB" id="A0A7D7WH27"/>
<dbReference type="Proteomes" id="UP000515708">
    <property type="component" value="Chromosome"/>
</dbReference>
<evidence type="ECO:0000256" key="8">
    <source>
        <dbReference type="ARBA" id="ARBA00035585"/>
    </source>
</evidence>
<comment type="function">
    <text evidence="9 10">Fluoride-specific ion channel. Important for reducing fluoride concentration in the cell, thus reducing its toxicity.</text>
</comment>
<keyword evidence="5 10" id="KW-0472">Membrane</keyword>
<evidence type="ECO:0000256" key="3">
    <source>
        <dbReference type="ARBA" id="ARBA00022692"/>
    </source>
</evidence>
<dbReference type="Pfam" id="PF02537">
    <property type="entry name" value="CRCB"/>
    <property type="match status" value="1"/>
</dbReference>
<comment type="subcellular location">
    <subcellularLocation>
        <location evidence="1 10">Cell membrane</location>
        <topology evidence="1 10">Multi-pass membrane protein</topology>
    </subcellularLocation>
</comment>
<dbReference type="GO" id="GO:0140114">
    <property type="term" value="P:cellular detoxification of fluoride"/>
    <property type="evidence" value="ECO:0007669"/>
    <property type="project" value="UniProtKB-UniRule"/>
</dbReference>
<name>A0A7D7WH27_9MICO</name>
<comment type="catalytic activity">
    <reaction evidence="8">
        <text>fluoride(in) = fluoride(out)</text>
        <dbReference type="Rhea" id="RHEA:76159"/>
        <dbReference type="ChEBI" id="CHEBI:17051"/>
    </reaction>
    <physiologicalReaction direction="left-to-right" evidence="8">
        <dbReference type="Rhea" id="RHEA:76160"/>
    </physiologicalReaction>
</comment>
<evidence type="ECO:0000256" key="2">
    <source>
        <dbReference type="ARBA" id="ARBA00022475"/>
    </source>
</evidence>
<feature type="transmembrane region" description="Helical" evidence="10">
    <location>
        <begin position="93"/>
        <end position="119"/>
    </location>
</feature>
<dbReference type="GO" id="GO:0005886">
    <property type="term" value="C:plasma membrane"/>
    <property type="evidence" value="ECO:0007669"/>
    <property type="project" value="UniProtKB-SubCell"/>
</dbReference>